<evidence type="ECO:0000256" key="4">
    <source>
        <dbReference type="ARBA" id="ARBA00022502"/>
    </source>
</evidence>
<feature type="domain" description="GPI ethanolamine phosphate transferase 2 C-terminal" evidence="12">
    <location>
        <begin position="505"/>
        <end position="907"/>
    </location>
</feature>
<dbReference type="Pfam" id="PF19316">
    <property type="entry name" value="PIGO_PIGG"/>
    <property type="match status" value="1"/>
</dbReference>
<evidence type="ECO:0000313" key="14">
    <source>
        <dbReference type="Proteomes" id="UP000605846"/>
    </source>
</evidence>
<evidence type="ECO:0000256" key="11">
    <source>
        <dbReference type="SAM" id="Phobius"/>
    </source>
</evidence>
<organism evidence="13 14">
    <name type="scientific">Apophysomyces ossiformis</name>
    <dbReference type="NCBI Taxonomy" id="679940"/>
    <lineage>
        <taxon>Eukaryota</taxon>
        <taxon>Fungi</taxon>
        <taxon>Fungi incertae sedis</taxon>
        <taxon>Mucoromycota</taxon>
        <taxon>Mucoromycotina</taxon>
        <taxon>Mucoromycetes</taxon>
        <taxon>Mucorales</taxon>
        <taxon>Mucorineae</taxon>
        <taxon>Mucoraceae</taxon>
        <taxon>Apophysomyces</taxon>
    </lineage>
</organism>
<feature type="transmembrane region" description="Helical" evidence="11">
    <location>
        <begin position="532"/>
        <end position="554"/>
    </location>
</feature>
<feature type="transmembrane region" description="Helical" evidence="11">
    <location>
        <begin position="560"/>
        <end position="577"/>
    </location>
</feature>
<dbReference type="InterPro" id="IPR045687">
    <property type="entry name" value="PIGG/GPI7_C"/>
</dbReference>
<sequence>MVIDALRFDFLLHMPNATAANPFFHNHMPIIQHLRQTRPSSSLLFQSRADPPTTTTQRIKGIMTGSLPTFIDAGSNFASSAVGEDHLLRHLNDQFKNIYFMGDDTWMHLFPESLNRTDRVFGSDSFKMFDLHTVDNRILSRLWPLMDQPDNEWEIAIMHFLGVDHCGHTYGPSHFHMTRKLTQMNGVIERLISHIDEDTLFVLMGDHGMSVEGDHGGESPEEVMSGLFVYSGRNLTMAHMDTDHAEYYARFFQRIHSIRAEALGYDFTSITERLGYNASAYPMISQIHLVPTLSYLLNMPIPFGNLGGLIPDLLMPAPPLSLNKATALFHMMEQFRMNTLQVYDYLTHYYRQTQHPGFSPQKLAPMLQHLYRAEKSVLDMSKWPSFSAAANNLPVADDDEELLAMLEQTILEYDKFLMGTIKYCEAIWAQFDVGCMCVGIVLLCLSTCANLWLIQKRRTTFQFALSMATWTSAFGFGMAVLRYTALPGFMRNRGWFEKMELLDWMGISLAMAMAMMTSTMDYGRYSILRDGWSWVILIVAVTCQGITLASNSFVIWEDRIIRFLLATLCLWLIFRIINRGDPLKRIGTPLCILAWVRLTGLTGQCREEQFPHCVYIHNGHINTNTYIYGVFVFYLVLMRVLSQRFAKRAGKGMLKTTLHQISLCIVFVRLAVDVYDSSHDSQLIEQFSAVVGVSQGWLQSILNVHAPRIVYAGTAGITAISMSKTSQTGEDIVSKRREFWGILYLWSTMLAMLQKPLGSLIVLSIPCLIELLANEESDLLIRLALTHCLGHHVFFVTGHQVIFTSLPWKAAFIGFDDMSYYGGAILVLLSTLTGYILAWISWAVILAEDQGEKRQPFMLLLVIFQSIPTFLSAIFILVLRRHLMTWKIFAPRFLLQAILSVGSHVAALVLQHFI</sequence>
<feature type="transmembrane region" description="Helical" evidence="11">
    <location>
        <begin position="857"/>
        <end position="879"/>
    </location>
</feature>
<feature type="transmembrane region" description="Helical" evidence="11">
    <location>
        <begin position="820"/>
        <end position="845"/>
    </location>
</feature>
<dbReference type="PANTHER" id="PTHR23071">
    <property type="entry name" value="PHOSPHATIDYLINOSITOL GLYCAN"/>
    <property type="match status" value="1"/>
</dbReference>
<feature type="transmembrane region" description="Helical" evidence="11">
    <location>
        <begin position="891"/>
        <end position="913"/>
    </location>
</feature>
<keyword evidence="7" id="KW-0256">Endoplasmic reticulum</keyword>
<gene>
    <name evidence="13" type="primary">GPI13</name>
    <name evidence="13" type="ORF">EC973_008097</name>
</gene>
<comment type="caution">
    <text evidence="13">The sequence shown here is derived from an EMBL/GenBank/DDBJ whole genome shotgun (WGS) entry which is preliminary data.</text>
</comment>
<dbReference type="AlphaFoldDB" id="A0A8H7BU79"/>
<dbReference type="OrthoDB" id="272139at2759"/>
<evidence type="ECO:0000256" key="1">
    <source>
        <dbReference type="ARBA" id="ARBA00004477"/>
    </source>
</evidence>
<evidence type="ECO:0000313" key="13">
    <source>
        <dbReference type="EMBL" id="KAF7727050.1"/>
    </source>
</evidence>
<evidence type="ECO:0000256" key="5">
    <source>
        <dbReference type="ARBA" id="ARBA00022679"/>
    </source>
</evidence>
<evidence type="ECO:0000256" key="9">
    <source>
        <dbReference type="ARBA" id="ARBA00023136"/>
    </source>
</evidence>
<keyword evidence="8 11" id="KW-1133">Transmembrane helix</keyword>
<comment type="similarity">
    <text evidence="3">Belongs to the PIGG/PIGN/PIGO family. PIGO subfamily.</text>
</comment>
<protein>
    <submittedName>
        <fullName evidence="13">Mannose-ethanolamine phosphotransferase gpi13</fullName>
    </submittedName>
</protein>
<name>A0A8H7BU79_9FUNG</name>
<dbReference type="GO" id="GO:0005789">
    <property type="term" value="C:endoplasmic reticulum membrane"/>
    <property type="evidence" value="ECO:0007669"/>
    <property type="project" value="UniProtKB-SubCell"/>
</dbReference>
<dbReference type="UniPathway" id="UPA00196"/>
<evidence type="ECO:0000256" key="6">
    <source>
        <dbReference type="ARBA" id="ARBA00022692"/>
    </source>
</evidence>
<dbReference type="GO" id="GO:0051377">
    <property type="term" value="F:mannose-ethanolamine phosphotransferase activity"/>
    <property type="evidence" value="ECO:0007669"/>
    <property type="project" value="InterPro"/>
</dbReference>
<dbReference type="CDD" id="cd16023">
    <property type="entry name" value="GPI_EPT_3"/>
    <property type="match status" value="1"/>
</dbReference>
<dbReference type="SUPFAM" id="SSF53649">
    <property type="entry name" value="Alkaline phosphatase-like"/>
    <property type="match status" value="1"/>
</dbReference>
<dbReference type="Pfam" id="PF01663">
    <property type="entry name" value="Phosphodiest"/>
    <property type="match status" value="1"/>
</dbReference>
<dbReference type="InterPro" id="IPR039524">
    <property type="entry name" value="PIGO/GPI13"/>
</dbReference>
<keyword evidence="4" id="KW-0337">GPI-anchor biosynthesis</keyword>
<dbReference type="EMBL" id="JABAYA010000066">
    <property type="protein sequence ID" value="KAF7727050.1"/>
    <property type="molecule type" value="Genomic_DNA"/>
</dbReference>
<evidence type="ECO:0000256" key="2">
    <source>
        <dbReference type="ARBA" id="ARBA00004687"/>
    </source>
</evidence>
<dbReference type="Proteomes" id="UP000605846">
    <property type="component" value="Unassembled WGS sequence"/>
</dbReference>
<comment type="subcellular location">
    <subcellularLocation>
        <location evidence="1">Endoplasmic reticulum membrane</location>
        <topology evidence="1">Multi-pass membrane protein</topology>
    </subcellularLocation>
</comment>
<dbReference type="GO" id="GO:0006506">
    <property type="term" value="P:GPI anchor biosynthetic process"/>
    <property type="evidence" value="ECO:0007669"/>
    <property type="project" value="UniProtKB-UniPathway"/>
</dbReference>
<evidence type="ECO:0000256" key="7">
    <source>
        <dbReference type="ARBA" id="ARBA00022824"/>
    </source>
</evidence>
<evidence type="ECO:0000256" key="10">
    <source>
        <dbReference type="ARBA" id="ARBA00023180"/>
    </source>
</evidence>
<dbReference type="Gene3D" id="3.40.720.10">
    <property type="entry name" value="Alkaline Phosphatase, subunit A"/>
    <property type="match status" value="1"/>
</dbReference>
<evidence type="ECO:0000256" key="8">
    <source>
        <dbReference type="ARBA" id="ARBA00022989"/>
    </source>
</evidence>
<proteinExistence type="inferred from homology"/>
<keyword evidence="14" id="KW-1185">Reference proteome</keyword>
<evidence type="ECO:0000256" key="3">
    <source>
        <dbReference type="ARBA" id="ARBA00008695"/>
    </source>
</evidence>
<keyword evidence="5 13" id="KW-0808">Transferase</keyword>
<feature type="transmembrane region" description="Helical" evidence="11">
    <location>
        <begin position="461"/>
        <end position="481"/>
    </location>
</feature>
<dbReference type="PANTHER" id="PTHR23071:SF1">
    <property type="entry name" value="GPI ETHANOLAMINE PHOSPHATE TRANSFERASE 3"/>
    <property type="match status" value="1"/>
</dbReference>
<dbReference type="InterPro" id="IPR037675">
    <property type="entry name" value="PIG-O_N"/>
</dbReference>
<dbReference type="InterPro" id="IPR002591">
    <property type="entry name" value="Phosphodiest/P_Trfase"/>
</dbReference>
<keyword evidence="9 11" id="KW-0472">Membrane</keyword>
<comment type="pathway">
    <text evidence="2">Glycolipid biosynthesis; glycosylphosphatidylinositol-anchor biosynthesis.</text>
</comment>
<feature type="transmembrane region" description="Helical" evidence="11">
    <location>
        <begin position="623"/>
        <end position="641"/>
    </location>
</feature>
<evidence type="ECO:0000259" key="12">
    <source>
        <dbReference type="Pfam" id="PF19316"/>
    </source>
</evidence>
<keyword evidence="6 11" id="KW-0812">Transmembrane</keyword>
<reference evidence="13" key="1">
    <citation type="submission" date="2020-01" db="EMBL/GenBank/DDBJ databases">
        <title>Genome Sequencing of Three Apophysomyces-Like Fungal Strains Confirms a Novel Fungal Genus in the Mucoromycota with divergent Burkholderia-like Endosymbiotic Bacteria.</title>
        <authorList>
            <person name="Stajich J.E."/>
            <person name="Macias A.M."/>
            <person name="Carter-House D."/>
            <person name="Lovett B."/>
            <person name="Kasson L.R."/>
            <person name="Berry K."/>
            <person name="Grigoriev I."/>
            <person name="Chang Y."/>
            <person name="Spatafora J."/>
            <person name="Kasson M.T."/>
        </authorList>
    </citation>
    <scope>NUCLEOTIDE SEQUENCE</scope>
    <source>
        <strain evidence="13">NRRL A-21654</strain>
    </source>
</reference>
<dbReference type="InterPro" id="IPR017850">
    <property type="entry name" value="Alkaline_phosphatase_core_sf"/>
</dbReference>
<keyword evidence="10" id="KW-0325">Glycoprotein</keyword>
<accession>A0A8H7BU79</accession>
<feature type="transmembrane region" description="Helical" evidence="11">
    <location>
        <begin position="427"/>
        <end position="454"/>
    </location>
</feature>